<organism evidence="1 2">
    <name type="scientific">Vairimorpha ceranae</name>
    <dbReference type="NCBI Taxonomy" id="40302"/>
    <lineage>
        <taxon>Eukaryota</taxon>
        <taxon>Fungi</taxon>
        <taxon>Fungi incertae sedis</taxon>
        <taxon>Microsporidia</taxon>
        <taxon>Nosematidae</taxon>
        <taxon>Vairimorpha</taxon>
    </lineage>
</organism>
<dbReference type="OrthoDB" id="10006270at2759"/>
<dbReference type="GeneID" id="36319277"/>
<comment type="caution">
    <text evidence="1">The sequence shown here is derived from an EMBL/GenBank/DDBJ whole genome shotgun (WGS) entry which is preliminary data.</text>
</comment>
<dbReference type="EMBL" id="JPQZ01000019">
    <property type="protein sequence ID" value="KKO75511.1"/>
    <property type="molecule type" value="Genomic_DNA"/>
</dbReference>
<evidence type="ECO:0000313" key="1">
    <source>
        <dbReference type="EMBL" id="KKO75511.1"/>
    </source>
</evidence>
<dbReference type="InterPro" id="IPR011990">
    <property type="entry name" value="TPR-like_helical_dom_sf"/>
</dbReference>
<dbReference type="RefSeq" id="XP_024331253.1">
    <property type="nucleotide sequence ID" value="XM_024474360.1"/>
</dbReference>
<accession>A0A0F9WDJ4</accession>
<reference evidence="1 2" key="1">
    <citation type="journal article" date="2015" name="Environ. Microbiol.">
        <title>Genome analyses suggest the presence of polyploidy and recent human-driven expansions in eight global populations of the honeybee pathogen Nosema ceranae.</title>
        <authorList>
            <person name="Pelin A."/>
            <person name="Selman M."/>
            <person name="Aris-Brosou S."/>
            <person name="Farinelli L."/>
            <person name="Corradi N."/>
        </authorList>
    </citation>
    <scope>NUCLEOTIDE SEQUENCE [LARGE SCALE GENOMIC DNA]</scope>
    <source>
        <strain evidence="1 2">PA08 1199</strain>
    </source>
</reference>
<name>A0A0F9WDJ4_9MICR</name>
<sequence length="467" mass="55933">MFYPPMDLWYISLYDSELYNGSLLLSEYIYKNTGCRTSFKYCILNLFKLGYYHKIIDILEGVDLNDYDIRISYYKSLVETETNKKIKNVPLSSYKKPTISNILDNHSIEKFWYALTKKDILKKELLIEAYRLDNKNIECLYFLIKDEMCTDKEFLDLLQLNQECKLLSDIFLFPFSITNEIENVSVDVLEFYHPFYAFIFSKKLFIEKKKLLLFNLSHKSYRIYMHCTYTYLSLALYFFLIEDYEEAKRILLKSFEFDKRTGLIYMYLGICYSRLRECEKSLNCFNISNRKIVCTWKTYYYLACEYQKMTNFDKAKFYYLEGLNVDRNIMLQEGYISLLIFCESYQEALSYISGIIKSKETRRLNNILLLKSYCYLFLGNLNESKDALEKCRKDYRYFCTKGYIEHLTNNIDLACDFYNKSLLLKNSSVIEDLMTSATRQNKENDVYNSCTEIFEYVFISNQDIEII</sequence>
<dbReference type="VEuPathDB" id="MicrosporidiaDB:AAJ76_1900042455"/>
<dbReference type="InterPro" id="IPR019734">
    <property type="entry name" value="TPR_rpt"/>
</dbReference>
<dbReference type="Gene3D" id="1.25.40.10">
    <property type="entry name" value="Tetratricopeptide repeat domain"/>
    <property type="match status" value="1"/>
</dbReference>
<dbReference type="SUPFAM" id="SSF48452">
    <property type="entry name" value="TPR-like"/>
    <property type="match status" value="1"/>
</dbReference>
<proteinExistence type="predicted"/>
<evidence type="ECO:0000313" key="2">
    <source>
        <dbReference type="Proteomes" id="UP000034350"/>
    </source>
</evidence>
<dbReference type="Pfam" id="PF13181">
    <property type="entry name" value="TPR_8"/>
    <property type="match status" value="2"/>
</dbReference>
<protein>
    <submittedName>
        <fullName evidence="1">Component of the 20s cyclosome anaphase-promoting complex</fullName>
    </submittedName>
</protein>
<dbReference type="Proteomes" id="UP000034350">
    <property type="component" value="Unassembled WGS sequence"/>
</dbReference>
<dbReference type="VEuPathDB" id="MicrosporidiaDB:G9O61_00g021050"/>
<keyword evidence="2" id="KW-1185">Reference proteome</keyword>
<gene>
    <name evidence="1" type="ORF">AAJ76_1900042455</name>
</gene>
<dbReference type="AlphaFoldDB" id="A0A0F9WDJ4"/>
<dbReference type="SMART" id="SM00028">
    <property type="entry name" value="TPR"/>
    <property type="match status" value="3"/>
</dbReference>
<dbReference type="VEuPathDB" id="MicrosporidiaDB:NCER_101996"/>